<dbReference type="AlphaFoldDB" id="A0AAD9V6Z1"/>
<reference evidence="2" key="1">
    <citation type="journal article" date="2023" name="G3 (Bethesda)">
        <title>Whole genome assembly and annotation of the endangered Caribbean coral Acropora cervicornis.</title>
        <authorList>
            <person name="Selwyn J.D."/>
            <person name="Vollmer S.V."/>
        </authorList>
    </citation>
    <scope>NUCLEOTIDE SEQUENCE</scope>
    <source>
        <strain evidence="2">K2</strain>
    </source>
</reference>
<name>A0AAD9V6Z1_ACRCE</name>
<sequence length="746" mass="81692">MNFVHDISLREKFSRIGRKLGWFDKPLIAKIESLQREMKEKEGANRLGKSTSVCEDLSLIGKEDETILDKNDASASESISGTQMEQKAPFVGITKDANATDESVIILDDDDDDYVTTDSSIKNEDNSDVDGNIINASAGGDDMFNIGANSGSSTGGDDGDIEANIGSSTNGDDCNIETNIDSSTGSDDFNIGANVDDSSDGVGDNSPSTSEKDEDSSLDLGDGEGVSNISNNIESNITGERIAGKHYYVSNGDHSVDSDSNGVANDNASVASFISSDVDDYHNGCYDDDGMNDDVRSGSNRGINQDKEEASQNGSFVPVDHVVDDNDTNDSDTDASNDDDESNVVANIGDQDTNINDREDNISHDSNAVCGYSKHCAIEDSFTESKKNLDEKKSLGYKDNLYCSVANPSGDCRTICDADDNLDDDDKESVTEDEVDSSDDKGVGGSKYEHDSYGGHFNIQEEAIEPGATQRSLERRHKQHDIVAIKGIQLADNTSDFDDQVYEDEEEKASCIKFNSEHCKIRQSMERGCEGKSGNFQESNEALSGDKEKAAFAPEMDEMPGFGWSSLSKDCNIACEDLDQDKAISDIDSSNNLVESQTHADCLSDTVKDNITDSCSEEKTSEELIKSSNYDFDDDAVVETARPMSRMTDCSSENSISDNPLLPSLRETLLKTKRVCSSDLEEEDEDDFESFLQKMKTPKKVLSYNGREKKKETERVTFHTIQGTFAELPFKDSFTNKDHETWMFYR</sequence>
<organism evidence="2 3">
    <name type="scientific">Acropora cervicornis</name>
    <name type="common">Staghorn coral</name>
    <dbReference type="NCBI Taxonomy" id="6130"/>
    <lineage>
        <taxon>Eukaryota</taxon>
        <taxon>Metazoa</taxon>
        <taxon>Cnidaria</taxon>
        <taxon>Anthozoa</taxon>
        <taxon>Hexacorallia</taxon>
        <taxon>Scleractinia</taxon>
        <taxon>Astrocoeniina</taxon>
        <taxon>Acroporidae</taxon>
        <taxon>Acropora</taxon>
    </lineage>
</organism>
<reference evidence="2" key="2">
    <citation type="journal article" date="2023" name="Science">
        <title>Genomic signatures of disease resistance in endangered staghorn corals.</title>
        <authorList>
            <person name="Vollmer S.V."/>
            <person name="Selwyn J.D."/>
            <person name="Despard B.A."/>
            <person name="Roesel C.L."/>
        </authorList>
    </citation>
    <scope>NUCLEOTIDE SEQUENCE</scope>
    <source>
        <strain evidence="2">K2</strain>
    </source>
</reference>
<dbReference type="EMBL" id="JARQWQ010000025">
    <property type="protein sequence ID" value="KAK2563464.1"/>
    <property type="molecule type" value="Genomic_DNA"/>
</dbReference>
<feature type="region of interest" description="Disordered" evidence="1">
    <location>
        <begin position="110"/>
        <end position="232"/>
    </location>
</feature>
<accession>A0AAD9V6Z1</accession>
<feature type="region of interest" description="Disordered" evidence="1">
    <location>
        <begin position="421"/>
        <end position="447"/>
    </location>
</feature>
<feature type="compositionally biased region" description="Basic and acidic residues" evidence="1">
    <location>
        <begin position="438"/>
        <end position="447"/>
    </location>
</feature>
<feature type="compositionally biased region" description="Acidic residues" evidence="1">
    <location>
        <begin position="421"/>
        <end position="437"/>
    </location>
</feature>
<evidence type="ECO:0000256" key="1">
    <source>
        <dbReference type="SAM" id="MobiDB-lite"/>
    </source>
</evidence>
<proteinExistence type="predicted"/>
<evidence type="ECO:0000313" key="2">
    <source>
        <dbReference type="EMBL" id="KAK2563464.1"/>
    </source>
</evidence>
<feature type="compositionally biased region" description="Polar residues" evidence="1">
    <location>
        <begin position="165"/>
        <end position="187"/>
    </location>
</feature>
<feature type="region of interest" description="Disordered" evidence="1">
    <location>
        <begin position="284"/>
        <end position="345"/>
    </location>
</feature>
<feature type="compositionally biased region" description="Low complexity" evidence="1">
    <location>
        <begin position="194"/>
        <end position="208"/>
    </location>
</feature>
<evidence type="ECO:0000313" key="3">
    <source>
        <dbReference type="Proteomes" id="UP001249851"/>
    </source>
</evidence>
<gene>
    <name evidence="2" type="ORF">P5673_013174</name>
</gene>
<comment type="caution">
    <text evidence="2">The sequence shown here is derived from an EMBL/GenBank/DDBJ whole genome shotgun (WGS) entry which is preliminary data.</text>
</comment>
<feature type="compositionally biased region" description="Acidic residues" evidence="1">
    <location>
        <begin position="325"/>
        <end position="342"/>
    </location>
</feature>
<dbReference type="Proteomes" id="UP001249851">
    <property type="component" value="Unassembled WGS sequence"/>
</dbReference>
<keyword evidence="3" id="KW-1185">Reference proteome</keyword>
<protein>
    <submittedName>
        <fullName evidence="2">Uncharacterized protein</fullName>
    </submittedName>
</protein>